<reference evidence="4 5" key="1">
    <citation type="submission" date="2019-03" db="EMBL/GenBank/DDBJ databases">
        <title>Genomic Encyclopedia of Type Strains, Phase IV (KMG-IV): sequencing the most valuable type-strain genomes for metagenomic binning, comparative biology and taxonomic classification.</title>
        <authorList>
            <person name="Goeker M."/>
        </authorList>
    </citation>
    <scope>NUCLEOTIDE SEQUENCE [LARGE SCALE GENOMIC DNA]</scope>
    <source>
        <strain evidence="4 5">DSM 100013</strain>
    </source>
</reference>
<dbReference type="SUPFAM" id="SSF46785">
    <property type="entry name" value="Winged helix' DNA-binding domain"/>
    <property type="match status" value="1"/>
</dbReference>
<dbReference type="PROSITE" id="PS52050">
    <property type="entry name" value="WYL"/>
    <property type="match status" value="1"/>
</dbReference>
<dbReference type="SMART" id="SM00420">
    <property type="entry name" value="HTH_DEOR"/>
    <property type="match status" value="1"/>
</dbReference>
<evidence type="ECO:0000256" key="1">
    <source>
        <dbReference type="ARBA" id="ARBA00023015"/>
    </source>
</evidence>
<dbReference type="EMBL" id="SLYC01000002">
    <property type="protein sequence ID" value="TCQ07023.1"/>
    <property type="molecule type" value="Genomic_DNA"/>
</dbReference>
<dbReference type="InterPro" id="IPR026881">
    <property type="entry name" value="WYL_dom"/>
</dbReference>
<dbReference type="PROSITE" id="PS51000">
    <property type="entry name" value="HTH_DEOR_2"/>
    <property type="match status" value="1"/>
</dbReference>
<comment type="caution">
    <text evidence="4">The sequence shown here is derived from an EMBL/GenBank/DDBJ whole genome shotgun (WGS) entry which is preliminary data.</text>
</comment>
<dbReference type="GO" id="GO:0003700">
    <property type="term" value="F:DNA-binding transcription factor activity"/>
    <property type="evidence" value="ECO:0007669"/>
    <property type="project" value="InterPro"/>
</dbReference>
<accession>A0A4R2UGZ3</accession>
<dbReference type="Proteomes" id="UP000295504">
    <property type="component" value="Unassembled WGS sequence"/>
</dbReference>
<dbReference type="GO" id="GO:0003677">
    <property type="term" value="F:DNA binding"/>
    <property type="evidence" value="ECO:0007669"/>
    <property type="project" value="UniProtKB-KW"/>
</dbReference>
<protein>
    <submittedName>
        <fullName evidence="4">Putative DNA-binding transcriptional regulator YafY</fullName>
    </submittedName>
</protein>
<dbReference type="InterPro" id="IPR001034">
    <property type="entry name" value="DeoR_HTH"/>
</dbReference>
<dbReference type="InterPro" id="IPR028349">
    <property type="entry name" value="PafC-like"/>
</dbReference>
<sequence>MDRVRADRLLSIILILSKKAIVTGKELAKHFDVSVRTIYRDIDKISEAGIPVAAIGGKSGGFYIMENYKLDDLYFNKGELHTLMEVLNSLNIVFGNNHQFNDIVLKLQSIYENEKDKNNKLNIDMSHFSMESELKEFLYIINQGIEESRLLVFKYINRNLELAERNVEPTRIEFSYGQWYVTGYCRNRSDYRKFKLVRMKNLSLGDSFVKRDIMEEKLDEIFRRSDETNNVNVKLKFSSKIGEQLTEYFFKDNIKKDREGYFIVEEPFPYDEGLIKFILGFGCECEVIEPNYLREDTKKYLKRILENYND</sequence>
<evidence type="ECO:0000259" key="3">
    <source>
        <dbReference type="PROSITE" id="PS51000"/>
    </source>
</evidence>
<gene>
    <name evidence="4" type="ORF">EDD79_100219</name>
</gene>
<name>A0A4R2UGZ3_9FIRM</name>
<keyword evidence="4" id="KW-0238">DNA-binding</keyword>
<dbReference type="InterPro" id="IPR057727">
    <property type="entry name" value="WCX_dom"/>
</dbReference>
<keyword evidence="1" id="KW-0805">Transcription regulation</keyword>
<dbReference type="InterPro" id="IPR036388">
    <property type="entry name" value="WH-like_DNA-bd_sf"/>
</dbReference>
<keyword evidence="5" id="KW-1185">Reference proteome</keyword>
<evidence type="ECO:0000256" key="2">
    <source>
        <dbReference type="ARBA" id="ARBA00023163"/>
    </source>
</evidence>
<dbReference type="Pfam" id="PF13280">
    <property type="entry name" value="WYL"/>
    <property type="match status" value="1"/>
</dbReference>
<organism evidence="4 5">
    <name type="scientific">Serpentinicella alkaliphila</name>
    <dbReference type="NCBI Taxonomy" id="1734049"/>
    <lineage>
        <taxon>Bacteria</taxon>
        <taxon>Bacillati</taxon>
        <taxon>Bacillota</taxon>
        <taxon>Clostridia</taxon>
        <taxon>Peptostreptococcales</taxon>
        <taxon>Natronincolaceae</taxon>
        <taxon>Serpentinicella</taxon>
    </lineage>
</organism>
<dbReference type="InterPro" id="IPR013196">
    <property type="entry name" value="HTH_11"/>
</dbReference>
<dbReference type="Pfam" id="PF08279">
    <property type="entry name" value="HTH_11"/>
    <property type="match status" value="1"/>
</dbReference>
<evidence type="ECO:0000313" key="5">
    <source>
        <dbReference type="Proteomes" id="UP000295504"/>
    </source>
</evidence>
<dbReference type="RefSeq" id="WP_243098153.1">
    <property type="nucleotide sequence ID" value="NZ_CP058648.1"/>
</dbReference>
<proteinExistence type="predicted"/>
<feature type="domain" description="HTH deoR-type" evidence="3">
    <location>
        <begin position="5"/>
        <end position="60"/>
    </location>
</feature>
<dbReference type="PANTHER" id="PTHR34580:SF1">
    <property type="entry name" value="PROTEIN PAFC"/>
    <property type="match status" value="1"/>
</dbReference>
<dbReference type="Gene3D" id="1.10.10.10">
    <property type="entry name" value="Winged helix-like DNA-binding domain superfamily/Winged helix DNA-binding domain"/>
    <property type="match status" value="1"/>
</dbReference>
<dbReference type="PANTHER" id="PTHR34580">
    <property type="match status" value="1"/>
</dbReference>
<dbReference type="Pfam" id="PF25583">
    <property type="entry name" value="WCX"/>
    <property type="match status" value="1"/>
</dbReference>
<keyword evidence="2" id="KW-0804">Transcription</keyword>
<dbReference type="InterPro" id="IPR036390">
    <property type="entry name" value="WH_DNA-bd_sf"/>
</dbReference>
<evidence type="ECO:0000313" key="4">
    <source>
        <dbReference type="EMBL" id="TCQ07023.1"/>
    </source>
</evidence>
<dbReference type="InterPro" id="IPR051534">
    <property type="entry name" value="CBASS_pafABC_assoc_protein"/>
</dbReference>
<dbReference type="PIRSF" id="PIRSF016838">
    <property type="entry name" value="PafC"/>
    <property type="match status" value="1"/>
</dbReference>
<dbReference type="AlphaFoldDB" id="A0A4R2UGZ3"/>